<keyword evidence="5" id="KW-1185">Reference proteome</keyword>
<evidence type="ECO:0000256" key="1">
    <source>
        <dbReference type="SAM" id="SignalP"/>
    </source>
</evidence>
<feature type="chain" id="PRO_5031230957" evidence="1">
    <location>
        <begin position="35"/>
        <end position="809"/>
    </location>
</feature>
<sequence length="809" mass="93013">MYTISQMKYFSFYKIALLMCLVLASFFFSSQLVANNVNRNIVDRFGVPQKAAEYDQYKNQRFNPLFDMGAWHGFTLPDDAKYYGAFTGPMVIFEEYSLFIASALERLSVELVNEKRKFQLEQSNPQIYAIPGALVQEFSNDKLTLKLTLRFVSNRTALVLTEIINHSSENLTLKLTWQGELFKDENGQANLIITQENLAHNDYQSLVFKYGKVRSKWQRMSGGNNRYVITRSIKAISKINQRKKSYASEVKLTIVPQETKHISTLQSYYHNDEEHEIEANHYSNWFSEYQDLLAQNKLRWHHYNKGKDPLAIKSIETLIGNWRSPAGAIKHDAITPSVTARWFNGVWAWDSWKHAVALAAFNGQLAKNNVRAMFDYQINEEDVLRPQDAGMVIDAVFYNKALYREGDGGNWNERNTKPPLATWAVWEIYQKTNDLNFVKELFPKLQAYHNWWYRNRDHNNNGLIEYGGTVDPAHTENEQLIFYVEFANKQQALKLAGENNCKYIDRLTYRCLSLNLLNKLQVMTNIKLDIPVQHAAGWESGMDNAARFGFITDSQLLDYANSKNIPAGQAMTDWQVTILENKNQIGELVGYSINQESVELNSYLLLEKSLLAKMANLLGKTDLEKGYLAQYQQLKPMISQCFFDKETGYFYDRLLNPNDKKLQCTGELLSYRGKGPEGWSPLWANLVSPSIAKQVVDVMLDENEFNTFVPLGTAAKTNPAYGADIYWRGRVWLDQVYFGIRAMGNYGYHTQAAQLTQKLIANAQGLKSDQPIRENYHPETGKMQGATNFSWSAAHLLMLMNNQGRLIRQ</sequence>
<keyword evidence="4" id="KW-0326">Glycosidase</keyword>
<keyword evidence="4" id="KW-0378">Hydrolase</keyword>
<dbReference type="InterPro" id="IPR054491">
    <property type="entry name" value="MGH1-like_GH"/>
</dbReference>
<dbReference type="RefSeq" id="WP_211185329.1">
    <property type="nucleotide sequence ID" value="NZ_JABBXH010000003.1"/>
</dbReference>
<proteinExistence type="predicted"/>
<dbReference type="Proteomes" id="UP000568664">
    <property type="component" value="Unassembled WGS sequence"/>
</dbReference>
<accession>A0A7Y0LDB5</accession>
<organism evidence="4 5">
    <name type="scientific">Thalassotalea algicola</name>
    <dbReference type="NCBI Taxonomy" id="2716224"/>
    <lineage>
        <taxon>Bacteria</taxon>
        <taxon>Pseudomonadati</taxon>
        <taxon>Pseudomonadota</taxon>
        <taxon>Gammaproteobacteria</taxon>
        <taxon>Alteromonadales</taxon>
        <taxon>Colwelliaceae</taxon>
        <taxon>Thalassotalea</taxon>
    </lineage>
</organism>
<dbReference type="Gene3D" id="2.70.98.50">
    <property type="entry name" value="putative glycoside hydrolase family protein from bacillus halodurans"/>
    <property type="match status" value="1"/>
</dbReference>
<feature type="signal peptide" evidence="1">
    <location>
        <begin position="1"/>
        <end position="34"/>
    </location>
</feature>
<dbReference type="Gene3D" id="3.30.1390.40">
    <property type="entry name" value="Ribosomal protein L30p/L7e"/>
    <property type="match status" value="1"/>
</dbReference>
<evidence type="ECO:0000313" key="4">
    <source>
        <dbReference type="EMBL" id="NMP32084.1"/>
    </source>
</evidence>
<feature type="domain" description="Glucosidase YgjK N-terminal" evidence="2">
    <location>
        <begin position="43"/>
        <end position="300"/>
    </location>
</feature>
<dbReference type="InterPro" id="IPR048450">
    <property type="entry name" value="YgjK_N"/>
</dbReference>
<dbReference type="InterPro" id="IPR008928">
    <property type="entry name" value="6-hairpin_glycosidase_sf"/>
</dbReference>
<reference evidence="4 5" key="1">
    <citation type="submission" date="2020-04" db="EMBL/GenBank/DDBJ databases">
        <title>Thalassotalea sp. M1531, isolated from the surface of marine red alga.</title>
        <authorList>
            <person name="Pang L."/>
            <person name="Lu D.-C."/>
        </authorList>
    </citation>
    <scope>NUCLEOTIDE SEQUENCE [LARGE SCALE GENOMIC DNA]</scope>
    <source>
        <strain evidence="4 5">M1531</strain>
    </source>
</reference>
<dbReference type="PANTHER" id="PTHR23403">
    <property type="entry name" value="TREHALASE"/>
    <property type="match status" value="1"/>
</dbReference>
<dbReference type="InterPro" id="IPR001661">
    <property type="entry name" value="Glyco_hydro_37"/>
</dbReference>
<dbReference type="Pfam" id="PF22422">
    <property type="entry name" value="MGH1-like_GH"/>
    <property type="match status" value="1"/>
</dbReference>
<dbReference type="NCBIfam" id="NF007525">
    <property type="entry name" value="PRK10137.1"/>
    <property type="match status" value="1"/>
</dbReference>
<protein>
    <submittedName>
        <fullName evidence="4">Alpha-glucosidase</fullName>
        <ecNumber evidence="4">3.2.1.20</ecNumber>
    </submittedName>
</protein>
<dbReference type="GO" id="GO:0004558">
    <property type="term" value="F:alpha-1,4-glucosidase activity"/>
    <property type="evidence" value="ECO:0007669"/>
    <property type="project" value="UniProtKB-EC"/>
</dbReference>
<dbReference type="Pfam" id="PF21152">
    <property type="entry name" value="YgjK_N"/>
    <property type="match status" value="1"/>
</dbReference>
<feature type="domain" description="Mannosylglycerate hydrolase MGH1-like glycoside hydrolase" evidence="3">
    <location>
        <begin position="346"/>
        <end position="792"/>
    </location>
</feature>
<dbReference type="GO" id="GO:0005993">
    <property type="term" value="P:trehalose catabolic process"/>
    <property type="evidence" value="ECO:0007669"/>
    <property type="project" value="TreeGrafter"/>
</dbReference>
<dbReference type="EMBL" id="JABBXH010000003">
    <property type="protein sequence ID" value="NMP32084.1"/>
    <property type="molecule type" value="Genomic_DNA"/>
</dbReference>
<dbReference type="PANTHER" id="PTHR23403:SF1">
    <property type="entry name" value="TREHALASE"/>
    <property type="match status" value="1"/>
</dbReference>
<comment type="caution">
    <text evidence="4">The sequence shown here is derived from an EMBL/GenBank/DDBJ whole genome shotgun (WGS) entry which is preliminary data.</text>
</comment>
<evidence type="ECO:0000259" key="2">
    <source>
        <dbReference type="Pfam" id="PF21152"/>
    </source>
</evidence>
<dbReference type="EC" id="3.2.1.20" evidence="4"/>
<dbReference type="Gene3D" id="1.50.10.10">
    <property type="match status" value="1"/>
</dbReference>
<dbReference type="GO" id="GO:0004555">
    <property type="term" value="F:alpha,alpha-trehalase activity"/>
    <property type="evidence" value="ECO:0007669"/>
    <property type="project" value="InterPro"/>
</dbReference>
<evidence type="ECO:0000313" key="5">
    <source>
        <dbReference type="Proteomes" id="UP000568664"/>
    </source>
</evidence>
<dbReference type="InterPro" id="IPR012341">
    <property type="entry name" value="6hp_glycosidase-like_sf"/>
</dbReference>
<dbReference type="SUPFAM" id="SSF48208">
    <property type="entry name" value="Six-hairpin glycosidases"/>
    <property type="match status" value="1"/>
</dbReference>
<keyword evidence="1" id="KW-0732">Signal</keyword>
<dbReference type="AlphaFoldDB" id="A0A7Y0LDB5"/>
<evidence type="ECO:0000259" key="3">
    <source>
        <dbReference type="Pfam" id="PF22422"/>
    </source>
</evidence>
<name>A0A7Y0LDB5_9GAMM</name>
<gene>
    <name evidence="4" type="primary">ygjK</name>
    <name evidence="4" type="ORF">HII17_10935</name>
</gene>